<reference evidence="2" key="1">
    <citation type="journal article" date="2019" name="Int. J. Syst. Evol. Microbiol.">
        <title>The Global Catalogue of Microorganisms (GCM) 10K type strain sequencing project: providing services to taxonomists for standard genome sequencing and annotation.</title>
        <authorList>
            <consortium name="The Broad Institute Genomics Platform"/>
            <consortium name="The Broad Institute Genome Sequencing Center for Infectious Disease"/>
            <person name="Wu L."/>
            <person name="Ma J."/>
        </authorList>
    </citation>
    <scope>NUCLEOTIDE SEQUENCE [LARGE SCALE GENOMIC DNA]</scope>
    <source>
        <strain evidence="2">KCTC 42739</strain>
    </source>
</reference>
<evidence type="ECO:0000313" key="2">
    <source>
        <dbReference type="Proteomes" id="UP001595713"/>
    </source>
</evidence>
<proteinExistence type="predicted"/>
<gene>
    <name evidence="1" type="ORF">ACFONA_02885</name>
</gene>
<evidence type="ECO:0000313" key="1">
    <source>
        <dbReference type="EMBL" id="MFC3579098.1"/>
    </source>
</evidence>
<name>A0ABV7SQW7_9SPHN</name>
<organism evidence="1 2">
    <name type="scientific">Sphingomonas hylomeconis</name>
    <dbReference type="NCBI Taxonomy" id="1395958"/>
    <lineage>
        <taxon>Bacteria</taxon>
        <taxon>Pseudomonadati</taxon>
        <taxon>Pseudomonadota</taxon>
        <taxon>Alphaproteobacteria</taxon>
        <taxon>Sphingomonadales</taxon>
        <taxon>Sphingomonadaceae</taxon>
        <taxon>Sphingomonas</taxon>
    </lineage>
</organism>
<protein>
    <submittedName>
        <fullName evidence="1">Uncharacterized protein</fullName>
    </submittedName>
</protein>
<accession>A0ABV7SQW7</accession>
<dbReference type="Proteomes" id="UP001595713">
    <property type="component" value="Unassembled WGS sequence"/>
</dbReference>
<keyword evidence="2" id="KW-1185">Reference proteome</keyword>
<dbReference type="EMBL" id="JBHRXP010000001">
    <property type="protein sequence ID" value="MFC3579098.1"/>
    <property type="molecule type" value="Genomic_DNA"/>
</dbReference>
<comment type="caution">
    <text evidence="1">The sequence shown here is derived from an EMBL/GenBank/DDBJ whole genome shotgun (WGS) entry which is preliminary data.</text>
</comment>
<dbReference type="RefSeq" id="WP_261295950.1">
    <property type="nucleotide sequence ID" value="NZ_JANQBK010000024.1"/>
</dbReference>
<sequence>MGEAKHKEAVLRAALLVECDLWDKPGTPEEATAVAEIRRLPIERAERAPADELAWGRMPARECHANAIWYSENDPSGQTEHVVGWWLQGDIFMLHSVIRAAGRYICITPQEWDVPSIFPFIPDPKITWIAEGDFRRYVRDEYPIGAGLRADPAAHRVAILLMRERLNAGMKPRRAMELADREACERLGIPS</sequence>